<dbReference type="Pfam" id="PF00440">
    <property type="entry name" value="TetR_N"/>
    <property type="match status" value="1"/>
</dbReference>
<protein>
    <submittedName>
        <fullName evidence="4">TetR family transcriptional regulator</fullName>
    </submittedName>
</protein>
<feature type="DNA-binding region" description="H-T-H motif" evidence="2">
    <location>
        <begin position="31"/>
        <end position="50"/>
    </location>
</feature>
<dbReference type="SUPFAM" id="SSF48498">
    <property type="entry name" value="Tetracyclin repressor-like, C-terminal domain"/>
    <property type="match status" value="1"/>
</dbReference>
<feature type="domain" description="HTH tetR-type" evidence="3">
    <location>
        <begin position="8"/>
        <end position="68"/>
    </location>
</feature>
<dbReference type="AlphaFoldDB" id="A0A7L4YKC9"/>
<dbReference type="Gene3D" id="1.10.357.10">
    <property type="entry name" value="Tetracycline Repressor, domain 2"/>
    <property type="match status" value="1"/>
</dbReference>
<dbReference type="GO" id="GO:0003700">
    <property type="term" value="F:DNA-binding transcription factor activity"/>
    <property type="evidence" value="ECO:0007669"/>
    <property type="project" value="TreeGrafter"/>
</dbReference>
<evidence type="ECO:0000256" key="2">
    <source>
        <dbReference type="PROSITE-ProRule" id="PRU00335"/>
    </source>
</evidence>
<gene>
    <name evidence="4" type="ORF">EK0264_00895</name>
</gene>
<evidence type="ECO:0000256" key="1">
    <source>
        <dbReference type="ARBA" id="ARBA00023125"/>
    </source>
</evidence>
<dbReference type="InterPro" id="IPR001647">
    <property type="entry name" value="HTH_TetR"/>
</dbReference>
<dbReference type="SUPFAM" id="SSF46689">
    <property type="entry name" value="Homeodomain-like"/>
    <property type="match status" value="1"/>
</dbReference>
<dbReference type="OrthoDB" id="3218408at2"/>
<accession>A0A7L4YKC9</accession>
<dbReference type="Proteomes" id="UP000463857">
    <property type="component" value="Chromosome"/>
</dbReference>
<evidence type="ECO:0000259" key="3">
    <source>
        <dbReference type="PROSITE" id="PS50977"/>
    </source>
</evidence>
<proteinExistence type="predicted"/>
<keyword evidence="5" id="KW-1185">Reference proteome</keyword>
<name>A0A7L4YKC9_9ACTN</name>
<dbReference type="PANTHER" id="PTHR30055">
    <property type="entry name" value="HTH-TYPE TRANSCRIPTIONAL REGULATOR RUTR"/>
    <property type="match status" value="1"/>
</dbReference>
<dbReference type="InterPro" id="IPR050109">
    <property type="entry name" value="HTH-type_TetR-like_transc_reg"/>
</dbReference>
<dbReference type="GO" id="GO:0000976">
    <property type="term" value="F:transcription cis-regulatory region binding"/>
    <property type="evidence" value="ECO:0007669"/>
    <property type="project" value="TreeGrafter"/>
</dbReference>
<reference evidence="4 5" key="1">
    <citation type="journal article" date="2018" name="Int. J. Syst. Evol. Microbiol.">
        <title>Epidermidibacterium keratini gen. nov., sp. nov., a member of the family Sporichthyaceae, isolated from keratin epidermis.</title>
        <authorList>
            <person name="Lee D.G."/>
            <person name="Trujillo M.E."/>
            <person name="Kang S."/>
            <person name="Nam J.J."/>
            <person name="Kim Y.J."/>
        </authorList>
    </citation>
    <scope>NUCLEOTIDE SEQUENCE [LARGE SCALE GENOMIC DNA]</scope>
    <source>
        <strain evidence="4 5">EPI-7</strain>
    </source>
</reference>
<dbReference type="RefSeq" id="WP_159542044.1">
    <property type="nucleotide sequence ID" value="NZ_CP047156.1"/>
</dbReference>
<evidence type="ECO:0000313" key="4">
    <source>
        <dbReference type="EMBL" id="QHB98996.1"/>
    </source>
</evidence>
<keyword evidence="1 2" id="KW-0238">DNA-binding</keyword>
<dbReference type="PANTHER" id="PTHR30055:SF239">
    <property type="entry name" value="TRANSCRIPTIONAL REGULATORY PROTEIN"/>
    <property type="match status" value="1"/>
</dbReference>
<dbReference type="PROSITE" id="PS50977">
    <property type="entry name" value="HTH_TETR_2"/>
    <property type="match status" value="1"/>
</dbReference>
<evidence type="ECO:0000313" key="5">
    <source>
        <dbReference type="Proteomes" id="UP000463857"/>
    </source>
</evidence>
<dbReference type="EMBL" id="CP047156">
    <property type="protein sequence ID" value="QHB98996.1"/>
    <property type="molecule type" value="Genomic_DNA"/>
</dbReference>
<dbReference type="PRINTS" id="PR00455">
    <property type="entry name" value="HTHTETR"/>
</dbReference>
<sequence length="195" mass="21043">MGMVKSSPLTADDWIDAALRAIAENGVGAVAVEPLAKKLGTTKGSFYWHFSNRDNLLERALATWERDHTDAIIAAVDDAPTPRDRLKQLLERVFPADIDALEVALLAAAATDPRVRPALTRVTQRRTDHVAKLYRAAGMTKSAAHRRAVIAMSVYLGRLQLAFLTPNELPSGGAASAAMLADLESMLAPSESVEK</sequence>
<dbReference type="InterPro" id="IPR009057">
    <property type="entry name" value="Homeodomain-like_sf"/>
</dbReference>
<dbReference type="KEGG" id="eke:EK0264_00895"/>
<dbReference type="InParanoid" id="A0A7L4YKC9"/>
<dbReference type="InterPro" id="IPR036271">
    <property type="entry name" value="Tet_transcr_reg_TetR-rel_C_sf"/>
</dbReference>
<organism evidence="4 5">
    <name type="scientific">Epidermidibacterium keratini</name>
    <dbReference type="NCBI Taxonomy" id="1891644"/>
    <lineage>
        <taxon>Bacteria</taxon>
        <taxon>Bacillati</taxon>
        <taxon>Actinomycetota</taxon>
        <taxon>Actinomycetes</taxon>
        <taxon>Sporichthyales</taxon>
        <taxon>Sporichthyaceae</taxon>
        <taxon>Epidermidibacterium</taxon>
    </lineage>
</organism>